<feature type="region of interest" description="Disordered" evidence="6">
    <location>
        <begin position="188"/>
        <end position="213"/>
    </location>
</feature>
<feature type="compositionally biased region" description="Acidic residues" evidence="6">
    <location>
        <begin position="618"/>
        <end position="635"/>
    </location>
</feature>
<feature type="region of interest" description="Disordered" evidence="6">
    <location>
        <begin position="1"/>
        <end position="61"/>
    </location>
</feature>
<evidence type="ECO:0000256" key="4">
    <source>
        <dbReference type="ARBA" id="ARBA00023187"/>
    </source>
</evidence>
<feature type="compositionally biased region" description="Acidic residues" evidence="6">
    <location>
        <begin position="648"/>
        <end position="662"/>
    </location>
</feature>
<dbReference type="Pfam" id="PF03343">
    <property type="entry name" value="SART-1"/>
    <property type="match status" value="1"/>
</dbReference>
<accession>A0AAF3JC81</accession>
<feature type="compositionally biased region" description="Basic residues" evidence="6">
    <location>
        <begin position="361"/>
        <end position="377"/>
    </location>
</feature>
<evidence type="ECO:0000313" key="8">
    <source>
        <dbReference type="WBParaSite" id="MBELARI_LOCUS9884"/>
    </source>
</evidence>
<feature type="region of interest" description="Disordered" evidence="6">
    <location>
        <begin position="567"/>
        <end position="665"/>
    </location>
</feature>
<evidence type="ECO:0000256" key="5">
    <source>
        <dbReference type="ARBA" id="ARBA00023242"/>
    </source>
</evidence>
<comment type="similarity">
    <text evidence="2">Belongs to the SNU66/SART1 family.</text>
</comment>
<reference evidence="8" key="1">
    <citation type="submission" date="2024-02" db="UniProtKB">
        <authorList>
            <consortium name="WormBaseParasite"/>
        </authorList>
    </citation>
    <scope>IDENTIFICATION</scope>
</reference>
<proteinExistence type="inferred from homology"/>
<dbReference type="Proteomes" id="UP000887575">
    <property type="component" value="Unassembled WGS sequence"/>
</dbReference>
<feature type="compositionally biased region" description="Polar residues" evidence="6">
    <location>
        <begin position="799"/>
        <end position="811"/>
    </location>
</feature>
<dbReference type="WBParaSite" id="MBELARI_LOCUS9884">
    <property type="protein sequence ID" value="MBELARI_LOCUS9884"/>
    <property type="gene ID" value="MBELARI_LOCUS9884"/>
</dbReference>
<dbReference type="GO" id="GO:0046540">
    <property type="term" value="C:U4/U6 x U5 tri-snRNP complex"/>
    <property type="evidence" value="ECO:0007669"/>
    <property type="project" value="InterPro"/>
</dbReference>
<feature type="compositionally biased region" description="Basic and acidic residues" evidence="6">
    <location>
        <begin position="636"/>
        <end position="647"/>
    </location>
</feature>
<evidence type="ECO:0000256" key="6">
    <source>
        <dbReference type="SAM" id="MobiDB-lite"/>
    </source>
</evidence>
<feature type="region of interest" description="Disordered" evidence="6">
    <location>
        <begin position="797"/>
        <end position="839"/>
    </location>
</feature>
<evidence type="ECO:0000313" key="7">
    <source>
        <dbReference type="Proteomes" id="UP000887575"/>
    </source>
</evidence>
<keyword evidence="4" id="KW-0508">mRNA splicing</keyword>
<dbReference type="PANTHER" id="PTHR14152">
    <property type="entry name" value="SQUAMOUS CELL CARCINOMA ANTIGEN RECOGNISED BY CYTOTOXIC T LYMPHOCYTES"/>
    <property type="match status" value="1"/>
</dbReference>
<comment type="subcellular location">
    <subcellularLocation>
        <location evidence="1">Nucleus</location>
    </subcellularLocation>
</comment>
<dbReference type="GO" id="GO:0000481">
    <property type="term" value="P:maturation of 5S rRNA"/>
    <property type="evidence" value="ECO:0007669"/>
    <property type="project" value="TreeGrafter"/>
</dbReference>
<dbReference type="Pfam" id="PF19252">
    <property type="entry name" value="HIND"/>
    <property type="match status" value="1"/>
</dbReference>
<feature type="region of interest" description="Disordered" evidence="6">
    <location>
        <begin position="143"/>
        <end position="173"/>
    </location>
</feature>
<feature type="region of interest" description="Disordered" evidence="6">
    <location>
        <begin position="261"/>
        <end position="290"/>
    </location>
</feature>
<dbReference type="GO" id="GO:0045292">
    <property type="term" value="P:mRNA cis splicing, via spliceosome"/>
    <property type="evidence" value="ECO:0007669"/>
    <property type="project" value="TreeGrafter"/>
</dbReference>
<feature type="compositionally biased region" description="Acidic residues" evidence="6">
    <location>
        <begin position="425"/>
        <end position="437"/>
    </location>
</feature>
<evidence type="ECO:0000256" key="2">
    <source>
        <dbReference type="ARBA" id="ARBA00006076"/>
    </source>
</evidence>
<protein>
    <submittedName>
        <fullName evidence="8">U4/U6.U5 tri-snRNP-associated protein 1</fullName>
    </submittedName>
</protein>
<feature type="region of interest" description="Disordered" evidence="6">
    <location>
        <begin position="499"/>
        <end position="534"/>
    </location>
</feature>
<feature type="region of interest" description="Disordered" evidence="6">
    <location>
        <begin position="356"/>
        <end position="446"/>
    </location>
</feature>
<keyword evidence="5" id="KW-0539">Nucleus</keyword>
<name>A0AAF3JC81_9BILA</name>
<keyword evidence="3" id="KW-0507">mRNA processing</keyword>
<evidence type="ECO:0000256" key="3">
    <source>
        <dbReference type="ARBA" id="ARBA00022664"/>
    </source>
</evidence>
<dbReference type="AlphaFoldDB" id="A0AAF3JC81"/>
<dbReference type="InterPro" id="IPR045347">
    <property type="entry name" value="HIND"/>
</dbReference>
<sequence length="839" mass="96396">MPREEKKRKRKDSDSSEDERVKHRRSKTPSPSPAKERRQAKSRSASPAGNEGGGGGDFTLSIEETNKLRAQLGMAPLETDDTPKIRDAEDGNLTDKIVNEEGFEFRHRKAENWGDKKKDEGIKEKIEVAKKKREIYAKVLKSKGLADDSSDDEATGWVSKQRQLDEERKKADERAKMLDQMDEEFGVSSVIEEKKKQAKKKDIKKTSQKDKSLTGGLIVGHSKAEFLSGEDQVLVLEDKGVLDEGDEVLVNPNIVDKERTNRNVELKKRKGKEMQEDQLDEWGNPKDRGLLAKYDDELEGQPRERFRLDESGQVDIERERDEAEMRKRLMMAGKTLVDLDDSNKFSRASEYYTQEEMISFRKVKKEKKDKKLRKRGKEKGILKADDLEPIEQGGSSDLGTRGRRRRQDDEEAMDTTSKPRKAEPQAEDGEIEDETPEVDGKWRRTQQQAVDLDALKRVVEREMEEEESDDDLIVGVDLSNVVLDYDAENELQSVLEKARRLKQQPTKSNDIKMEIKEEEEPMEENAEDLAADPDVVMIDSTMEYCRNIGEIRTHGFAGNREDAIDFESEEPVEVKPPKVEDEEKTREKIRRFKEEKKRRQQVEKEMRGGWTEASVNPEDQEAEAEAGLDDEDEEILREMKEFKRSGSDSEEDDGEKEEDDVLGGEIDATKGIGAMLKLAAKKGYLEDANKKRIAGENLDHLKSKNFSKVESAKYDIEEKYTKKLEKMGTTGRGPTQEFCEKKHYKPEVDLSYVDNRGRELDPKDAFRIMSWKFHGKMPGKKQQEKRARQIDQKELLKTYVSSSDTPLGTLSRQRKKQEQLQTPYLVLSGNTSHQNFKKD</sequence>
<keyword evidence="7" id="KW-1185">Reference proteome</keyword>
<dbReference type="InterPro" id="IPR005011">
    <property type="entry name" value="SNU66/SART1"/>
</dbReference>
<feature type="compositionally biased region" description="Basic and acidic residues" evidence="6">
    <location>
        <begin position="572"/>
        <end position="607"/>
    </location>
</feature>
<feature type="compositionally biased region" description="Acidic residues" evidence="6">
    <location>
        <begin position="516"/>
        <end position="531"/>
    </location>
</feature>
<feature type="compositionally biased region" description="Basic and acidic residues" evidence="6">
    <location>
        <begin position="162"/>
        <end position="173"/>
    </location>
</feature>
<feature type="compositionally biased region" description="Basic and acidic residues" evidence="6">
    <location>
        <begin position="1"/>
        <end position="21"/>
    </location>
</feature>
<feature type="compositionally biased region" description="Polar residues" evidence="6">
    <location>
        <begin position="828"/>
        <end position="839"/>
    </location>
</feature>
<organism evidence="7 8">
    <name type="scientific">Mesorhabditis belari</name>
    <dbReference type="NCBI Taxonomy" id="2138241"/>
    <lineage>
        <taxon>Eukaryota</taxon>
        <taxon>Metazoa</taxon>
        <taxon>Ecdysozoa</taxon>
        <taxon>Nematoda</taxon>
        <taxon>Chromadorea</taxon>
        <taxon>Rhabditida</taxon>
        <taxon>Rhabditina</taxon>
        <taxon>Rhabditomorpha</taxon>
        <taxon>Rhabditoidea</taxon>
        <taxon>Rhabditidae</taxon>
        <taxon>Mesorhabditinae</taxon>
        <taxon>Mesorhabditis</taxon>
    </lineage>
</organism>
<evidence type="ECO:0000256" key="1">
    <source>
        <dbReference type="ARBA" id="ARBA00004123"/>
    </source>
</evidence>
<dbReference type="PANTHER" id="PTHR14152:SF5">
    <property type="entry name" value="U4_U6.U5 TRI-SNRNP-ASSOCIATED PROTEIN 1"/>
    <property type="match status" value="1"/>
</dbReference>